<dbReference type="EMBL" id="MU839017">
    <property type="protein sequence ID" value="KAK1765069.1"/>
    <property type="molecule type" value="Genomic_DNA"/>
</dbReference>
<protein>
    <submittedName>
        <fullName evidence="1">Uncharacterized protein</fullName>
    </submittedName>
</protein>
<accession>A0AAJ0BV62</accession>
<proteinExistence type="predicted"/>
<name>A0AAJ0BV62_9PEZI</name>
<organism evidence="1 2">
    <name type="scientific">Phialemonium atrogriseum</name>
    <dbReference type="NCBI Taxonomy" id="1093897"/>
    <lineage>
        <taxon>Eukaryota</taxon>
        <taxon>Fungi</taxon>
        <taxon>Dikarya</taxon>
        <taxon>Ascomycota</taxon>
        <taxon>Pezizomycotina</taxon>
        <taxon>Sordariomycetes</taxon>
        <taxon>Sordariomycetidae</taxon>
        <taxon>Cephalothecales</taxon>
        <taxon>Cephalothecaceae</taxon>
        <taxon>Phialemonium</taxon>
    </lineage>
</organism>
<keyword evidence="2" id="KW-1185">Reference proteome</keyword>
<dbReference type="RefSeq" id="XP_060281282.1">
    <property type="nucleotide sequence ID" value="XM_060422440.1"/>
</dbReference>
<sequence>MHAGTPPSGPQEPRAPGEFPDNAFDLRGFLLRIPALPDSTPHDCRGLQVHSTWTNSDTSCSLREKTEKPHSISLRDPRPFTVTASAISFQVWDGTPSNGIFLLILGWAYILNATVAEKQGLPLQIHCFDGPIPPTPPAPPIPLNISYATPEELSWWKVLTTRATTLTADGLFLPWSLIVTDLGGLHILGHCKDPGLRKLPSTTQPAAYLARLCSAYNLGSQFSAALAAVLSFRVRRRTQSHAVTVPKARFLSPCFTKVSSLGLSQPREFSHLSYYMTLALSNHALLVVLESLLWEADVPCNHAGQWTRPIRNIFGPIVEAKDYELLAKVIAFSSAKAAPLWLGTLICGEYPYLLESIDWSKWYGRTTVDVAAWTGTARSFMTLPGPGPYMRNGSVSRSDVWRLRRDLRDLYDQDEDDYTLKPLRPWRPFGAMRLEDVEIELHSHLHCSHQWIYKHWTWLHSSATDTGFSPVGAKPPTEETTHLAQCLEQYRSSADARAIRRVSRMSTDLIFRWCWNQVEKGFTGHVVPACHYGEVPLRSKDSLVDSERILEWINTAGSAWRV</sequence>
<comment type="caution">
    <text evidence="1">The sequence shown here is derived from an EMBL/GenBank/DDBJ whole genome shotgun (WGS) entry which is preliminary data.</text>
</comment>
<dbReference type="GeneID" id="85305627"/>
<gene>
    <name evidence="1" type="ORF">QBC33DRAFT_180725</name>
</gene>
<dbReference type="Proteomes" id="UP001244011">
    <property type="component" value="Unassembled WGS sequence"/>
</dbReference>
<dbReference type="AlphaFoldDB" id="A0AAJ0BV62"/>
<evidence type="ECO:0000313" key="2">
    <source>
        <dbReference type="Proteomes" id="UP001244011"/>
    </source>
</evidence>
<reference evidence="1" key="1">
    <citation type="submission" date="2023-06" db="EMBL/GenBank/DDBJ databases">
        <title>Genome-scale phylogeny and comparative genomics of the fungal order Sordariales.</title>
        <authorList>
            <consortium name="Lawrence Berkeley National Laboratory"/>
            <person name="Hensen N."/>
            <person name="Bonometti L."/>
            <person name="Westerberg I."/>
            <person name="Brannstrom I.O."/>
            <person name="Guillou S."/>
            <person name="Cros-Aarteil S."/>
            <person name="Calhoun S."/>
            <person name="Haridas S."/>
            <person name="Kuo A."/>
            <person name="Mondo S."/>
            <person name="Pangilinan J."/>
            <person name="Riley R."/>
            <person name="Labutti K."/>
            <person name="Andreopoulos B."/>
            <person name="Lipzen A."/>
            <person name="Chen C."/>
            <person name="Yanf M."/>
            <person name="Daum C."/>
            <person name="Ng V."/>
            <person name="Clum A."/>
            <person name="Steindorff A."/>
            <person name="Ohm R."/>
            <person name="Martin F."/>
            <person name="Silar P."/>
            <person name="Natvig D."/>
            <person name="Lalanne C."/>
            <person name="Gautier V."/>
            <person name="Ament-Velasquez S.L."/>
            <person name="Kruys A."/>
            <person name="Hutchinson M.I."/>
            <person name="Powell A.J."/>
            <person name="Barry K."/>
            <person name="Miller A.N."/>
            <person name="Grigoriev I.V."/>
            <person name="Debuchy R."/>
            <person name="Gladieux P."/>
            <person name="Thoren M.H."/>
            <person name="Johannesson H."/>
        </authorList>
    </citation>
    <scope>NUCLEOTIDE SEQUENCE</scope>
    <source>
        <strain evidence="1">8032-3</strain>
    </source>
</reference>
<evidence type="ECO:0000313" key="1">
    <source>
        <dbReference type="EMBL" id="KAK1765069.1"/>
    </source>
</evidence>